<evidence type="ECO:0008006" key="3">
    <source>
        <dbReference type="Google" id="ProtNLM"/>
    </source>
</evidence>
<keyword evidence="2" id="KW-1185">Reference proteome</keyword>
<dbReference type="GeneID" id="20657814"/>
<name>G4ZFY4_PHYSP</name>
<dbReference type="KEGG" id="psoj:PHYSODRAFT_500329"/>
<dbReference type="RefSeq" id="XP_009526109.1">
    <property type="nucleotide sequence ID" value="XM_009527814.1"/>
</dbReference>
<evidence type="ECO:0000313" key="1">
    <source>
        <dbReference type="EMBL" id="EGZ17051.1"/>
    </source>
</evidence>
<gene>
    <name evidence="1" type="ORF">PHYSODRAFT_500329</name>
</gene>
<dbReference type="EMBL" id="JH159154">
    <property type="protein sequence ID" value="EGZ17051.1"/>
    <property type="molecule type" value="Genomic_DNA"/>
</dbReference>
<accession>G4ZFY4</accession>
<dbReference type="OMA" id="ETERHPF"/>
<dbReference type="STRING" id="1094619.G4ZFY4"/>
<reference evidence="1 2" key="1">
    <citation type="journal article" date="2006" name="Science">
        <title>Phytophthora genome sequences uncover evolutionary origins and mechanisms of pathogenesis.</title>
        <authorList>
            <person name="Tyler B.M."/>
            <person name="Tripathy S."/>
            <person name="Zhang X."/>
            <person name="Dehal P."/>
            <person name="Jiang R.H."/>
            <person name="Aerts A."/>
            <person name="Arredondo F.D."/>
            <person name="Baxter L."/>
            <person name="Bensasson D."/>
            <person name="Beynon J.L."/>
            <person name="Chapman J."/>
            <person name="Damasceno C.M."/>
            <person name="Dorrance A.E."/>
            <person name="Dou D."/>
            <person name="Dickerman A.W."/>
            <person name="Dubchak I.L."/>
            <person name="Garbelotto M."/>
            <person name="Gijzen M."/>
            <person name="Gordon S.G."/>
            <person name="Govers F."/>
            <person name="Grunwald N.J."/>
            <person name="Huang W."/>
            <person name="Ivors K.L."/>
            <person name="Jones R.W."/>
            <person name="Kamoun S."/>
            <person name="Krampis K."/>
            <person name="Lamour K.H."/>
            <person name="Lee M.K."/>
            <person name="McDonald W.H."/>
            <person name="Medina M."/>
            <person name="Meijer H.J."/>
            <person name="Nordberg E.K."/>
            <person name="Maclean D.J."/>
            <person name="Ospina-Giraldo M.D."/>
            <person name="Morris P.F."/>
            <person name="Phuntumart V."/>
            <person name="Putnam N.H."/>
            <person name="Rash S."/>
            <person name="Rose J.K."/>
            <person name="Sakihama Y."/>
            <person name="Salamov A.A."/>
            <person name="Savidor A."/>
            <person name="Scheuring C.F."/>
            <person name="Smith B.M."/>
            <person name="Sobral B.W."/>
            <person name="Terry A."/>
            <person name="Torto-Alalibo T.A."/>
            <person name="Win J."/>
            <person name="Xu Z."/>
            <person name="Zhang H."/>
            <person name="Grigoriev I.V."/>
            <person name="Rokhsar D.S."/>
            <person name="Boore J.L."/>
        </authorList>
    </citation>
    <scope>NUCLEOTIDE SEQUENCE [LARGE SCALE GENOMIC DNA]</scope>
    <source>
        <strain evidence="1 2">P6497</strain>
    </source>
</reference>
<dbReference type="AlphaFoldDB" id="G4ZFY4"/>
<dbReference type="InParanoid" id="G4ZFY4"/>
<dbReference type="Proteomes" id="UP000002640">
    <property type="component" value="Unassembled WGS sequence"/>
</dbReference>
<organism evidence="1 2">
    <name type="scientific">Phytophthora sojae (strain P6497)</name>
    <name type="common">Soybean stem and root rot agent</name>
    <name type="synonym">Phytophthora megasperma f. sp. glycines</name>
    <dbReference type="NCBI Taxonomy" id="1094619"/>
    <lineage>
        <taxon>Eukaryota</taxon>
        <taxon>Sar</taxon>
        <taxon>Stramenopiles</taxon>
        <taxon>Oomycota</taxon>
        <taxon>Peronosporomycetes</taxon>
        <taxon>Peronosporales</taxon>
        <taxon>Peronosporaceae</taxon>
        <taxon>Phytophthora</taxon>
    </lineage>
</organism>
<evidence type="ECO:0000313" key="2">
    <source>
        <dbReference type="Proteomes" id="UP000002640"/>
    </source>
</evidence>
<protein>
    <recommendedName>
        <fullName evidence="3">Reverse transcriptase zinc-binding domain-containing protein</fullName>
    </recommendedName>
</protein>
<proteinExistence type="predicted"/>
<sequence>MNLYVDLSSGNVTRSGGLYEGPCILTPSLPLVGVRRLQQVILFPRLQKTDVWRLIGSPQFAFCDHPLAHQVSGTNASKLAATIAATKLLRSLALPVYSDLQFRLSWMLLPTRSRFYFLRIPGSSDLACGYPNCVEVETAHHLFLDCSRAAVLWAVVMRDWTNFVDGSVTSTMI</sequence>